<feature type="compositionally biased region" description="Basic residues" evidence="1">
    <location>
        <begin position="382"/>
        <end position="392"/>
    </location>
</feature>
<evidence type="ECO:0000313" key="3">
    <source>
        <dbReference type="Proteomes" id="UP000226192"/>
    </source>
</evidence>
<organism evidence="2 3">
    <name type="scientific">Ophiocordyceps australis</name>
    <dbReference type="NCBI Taxonomy" id="1399860"/>
    <lineage>
        <taxon>Eukaryota</taxon>
        <taxon>Fungi</taxon>
        <taxon>Dikarya</taxon>
        <taxon>Ascomycota</taxon>
        <taxon>Pezizomycotina</taxon>
        <taxon>Sordariomycetes</taxon>
        <taxon>Hypocreomycetidae</taxon>
        <taxon>Hypocreales</taxon>
        <taxon>Ophiocordycipitaceae</taxon>
        <taxon>Ophiocordyceps</taxon>
    </lineage>
</organism>
<feature type="compositionally biased region" description="Basic and acidic residues" evidence="1">
    <location>
        <begin position="444"/>
        <end position="455"/>
    </location>
</feature>
<proteinExistence type="predicted"/>
<sequence length="876" mass="92248">MQPGHQPPMRSSNRAPGSFAPLPASSNASTAPLRPPPLLIDSGLDQDTIALAVTTGGAGSSRSRWPEGAPATPIYNQFSASARPSAVAAAAASQHASPGLTSPALKSHSRKHSATQGFFDSTLPWMTTTTTPTTSSPSVASHSTLNSSLSPQSAASQKQPSAGISTSQMAAKAAVISHQNPSHQNSSSHASSHVRQRSQTVPFPGDVNNDGPRRGSSGKAPLSPPLLSLTEASAPRESVFGVAAGKHQVDRAHSSAATAAANVVFPRSAHGSPRQKTASPQSIPPVPPIPPPKPEKPSKVKLFSRPGKIGTSKADAKDKALPSPSKIGTALSALQRGNFSTSSLVDPSAPSIYSLTNSSTATIRPVDTATEEKEKGKEKDSKKHHFLSRQKQKLKDEYHLPLSSAASNSRPTDPSAPSSLYNFNLPGSPGPGSANFVKAKREKKLAERSEGRLDGELNPSLAGDRIGPTGLPPQLSQLSSLYDPIDFVKLGLQSHVSLDDAWPYLKAKLLVVFEGEDLRIPVEDFNRFVQMHIQWCMHRRNPGGMLDDIRDLLTTGFSSLDRTLRLAPEDRFVPTLVELWLVTFTSILPYMQSVFLPLELEVSGSGIIMTAEQARDFWGGLVPATAAAAAGGGEAPDVSAAARMAQAASLLDVRRLVLTAYRDTIILPRYETLKSLFSRLSLEFLPLSMAAMALASPPPDGTLSASPSESLSSMARPGTAMSLDPSVGSYTSTGTTLLGDGSERGRSRAVSNVSYGSHGSDGAGGGVGAAAAAATGAATRPFTPSGVHMLSSVREQNVQDSKTVTDMVGRMLQCMSVLSSLGCVGHEDDESSRKMVELCKMLKLNWLGRGRTGRNRRGIVGGRVRRDGAKDEVRVA</sequence>
<dbReference type="Pfam" id="PF08539">
    <property type="entry name" value="HbrB"/>
    <property type="match status" value="1"/>
</dbReference>
<dbReference type="AlphaFoldDB" id="A0A2C5YDR6"/>
<dbReference type="PANTHER" id="PTHR32428">
    <property type="entry name" value="TARGET OF RAPAMYCIN COMPLEX 2 SUBUNIT BIT61-RELATED"/>
    <property type="match status" value="1"/>
</dbReference>
<dbReference type="PANTHER" id="PTHR32428:SF2">
    <property type="entry name" value="TARGET OF RAPAMYCIN COMPLEX 2 SUBUNIT BIT61-RELATED"/>
    <property type="match status" value="1"/>
</dbReference>
<feature type="compositionally biased region" description="Low complexity" evidence="1">
    <location>
        <begin position="726"/>
        <end position="740"/>
    </location>
</feature>
<dbReference type="GO" id="GO:0038203">
    <property type="term" value="P:TORC2 signaling"/>
    <property type="evidence" value="ECO:0007669"/>
    <property type="project" value="TreeGrafter"/>
</dbReference>
<feature type="compositionally biased region" description="Low complexity" evidence="1">
    <location>
        <begin position="704"/>
        <end position="713"/>
    </location>
</feature>
<keyword evidence="3" id="KW-1185">Reference proteome</keyword>
<feature type="compositionally biased region" description="Low complexity" evidence="1">
    <location>
        <begin position="121"/>
        <end position="162"/>
    </location>
</feature>
<dbReference type="OrthoDB" id="2290221at2759"/>
<evidence type="ECO:0008006" key="4">
    <source>
        <dbReference type="Google" id="ProtNLM"/>
    </source>
</evidence>
<accession>A0A2C5YDR6</accession>
<feature type="compositionally biased region" description="Low complexity" evidence="1">
    <location>
        <begin position="177"/>
        <end position="199"/>
    </location>
</feature>
<evidence type="ECO:0000313" key="2">
    <source>
        <dbReference type="EMBL" id="PHH65432.1"/>
    </source>
</evidence>
<comment type="caution">
    <text evidence="2">The sequence shown here is derived from an EMBL/GenBank/DDBJ whole genome shotgun (WGS) entry which is preliminary data.</text>
</comment>
<feature type="region of interest" description="Disordered" evidence="1">
    <location>
        <begin position="364"/>
        <end position="425"/>
    </location>
</feature>
<evidence type="ECO:0000256" key="1">
    <source>
        <dbReference type="SAM" id="MobiDB-lite"/>
    </source>
</evidence>
<feature type="region of interest" description="Disordered" evidence="1">
    <location>
        <begin position="263"/>
        <end position="323"/>
    </location>
</feature>
<dbReference type="Proteomes" id="UP000226192">
    <property type="component" value="Unassembled WGS sequence"/>
</dbReference>
<feature type="compositionally biased region" description="Pro residues" evidence="1">
    <location>
        <begin position="282"/>
        <end position="292"/>
    </location>
</feature>
<dbReference type="EMBL" id="NJET01000018">
    <property type="protein sequence ID" value="PHH65432.1"/>
    <property type="molecule type" value="Genomic_DNA"/>
</dbReference>
<feature type="region of interest" description="Disordered" evidence="1">
    <location>
        <begin position="698"/>
        <end position="754"/>
    </location>
</feature>
<protein>
    <recommendedName>
        <fullName evidence="4">HbrB-like protein</fullName>
    </recommendedName>
</protein>
<feature type="region of interest" description="Disordered" evidence="1">
    <location>
        <begin position="89"/>
        <end position="227"/>
    </location>
</feature>
<feature type="region of interest" description="Disordered" evidence="1">
    <location>
        <begin position="440"/>
        <end position="466"/>
    </location>
</feature>
<feature type="region of interest" description="Disordered" evidence="1">
    <location>
        <begin position="1"/>
        <end position="42"/>
    </location>
</feature>
<feature type="compositionally biased region" description="Polar residues" evidence="1">
    <location>
        <begin position="404"/>
        <end position="422"/>
    </location>
</feature>
<dbReference type="GO" id="GO:0031932">
    <property type="term" value="C:TORC2 complex"/>
    <property type="evidence" value="ECO:0007669"/>
    <property type="project" value="TreeGrafter"/>
</dbReference>
<dbReference type="STRING" id="1399860.A0A2C5YDR6"/>
<name>A0A2C5YDR6_9HYPO</name>
<feature type="compositionally biased region" description="Basic and acidic residues" evidence="1">
    <location>
        <begin position="370"/>
        <end position="381"/>
    </location>
</feature>
<reference evidence="2 3" key="1">
    <citation type="submission" date="2017-06" db="EMBL/GenBank/DDBJ databases">
        <title>Ant-infecting Ophiocordyceps genomes reveal a high diversity of potential behavioral manipulation genes and a possible major role for enterotoxins.</title>
        <authorList>
            <person name="De Bekker C."/>
            <person name="Evans H.C."/>
            <person name="Brachmann A."/>
            <person name="Hughes D.P."/>
        </authorList>
    </citation>
    <scope>NUCLEOTIDE SEQUENCE [LARGE SCALE GENOMIC DNA]</scope>
    <source>
        <strain evidence="2 3">Map64</strain>
    </source>
</reference>
<gene>
    <name evidence="2" type="ORF">CDD81_2536</name>
</gene>
<dbReference type="InterPro" id="IPR013745">
    <property type="entry name" value="Bit61/PRR5"/>
</dbReference>